<evidence type="ECO:0000256" key="1">
    <source>
        <dbReference type="ARBA" id="ARBA00022723"/>
    </source>
</evidence>
<dbReference type="InterPro" id="IPR018146">
    <property type="entry name" value="Glyoxalase_1_CS"/>
</dbReference>
<comment type="caution">
    <text evidence="3">The sequence shown here is derived from an EMBL/GenBank/DDBJ whole genome shotgun (WGS) entry which is preliminary data.</text>
</comment>
<dbReference type="PROSITE" id="PS51819">
    <property type="entry name" value="VOC"/>
    <property type="match status" value="1"/>
</dbReference>
<evidence type="ECO:0000313" key="3">
    <source>
        <dbReference type="EMBL" id="KAG0447566.1"/>
    </source>
</evidence>
<protein>
    <recommendedName>
        <fullName evidence="2">VOC domain-containing protein</fullName>
    </recommendedName>
</protein>
<dbReference type="GO" id="GO:0004462">
    <property type="term" value="F:lactoylglutathione lyase activity"/>
    <property type="evidence" value="ECO:0007669"/>
    <property type="project" value="InterPro"/>
</dbReference>
<dbReference type="Proteomes" id="UP000639772">
    <property type="component" value="Unassembled WGS sequence"/>
</dbReference>
<dbReference type="InterPro" id="IPR037523">
    <property type="entry name" value="VOC_core"/>
</dbReference>
<dbReference type="PANTHER" id="PTHR46142">
    <property type="match status" value="1"/>
</dbReference>
<keyword evidence="1" id="KW-0479">Metal-binding</keyword>
<accession>A0A835U657</accession>
<dbReference type="OrthoDB" id="16820at2759"/>
<gene>
    <name evidence="3" type="ORF">HPP92_028264</name>
</gene>
<dbReference type="GO" id="GO:0046872">
    <property type="term" value="F:metal ion binding"/>
    <property type="evidence" value="ECO:0007669"/>
    <property type="project" value="UniProtKB-KW"/>
</dbReference>
<proteinExistence type="predicted"/>
<evidence type="ECO:0000313" key="4">
    <source>
        <dbReference type="Proteomes" id="UP000639772"/>
    </source>
</evidence>
<dbReference type="EMBL" id="JADCNM010000443">
    <property type="protein sequence ID" value="KAG0447566.1"/>
    <property type="molecule type" value="Genomic_DNA"/>
</dbReference>
<dbReference type="CDD" id="cd07245">
    <property type="entry name" value="VOC_like"/>
    <property type="match status" value="1"/>
</dbReference>
<evidence type="ECO:0000259" key="2">
    <source>
        <dbReference type="PROSITE" id="PS51819"/>
    </source>
</evidence>
<dbReference type="AlphaFoldDB" id="A0A835U657"/>
<dbReference type="PANTHER" id="PTHR46142:SF13">
    <property type="entry name" value="LACTOYLGLUTATHIONE LYASE_GLYOXALASE I FAMILY PROTEIN"/>
    <property type="match status" value="1"/>
</dbReference>
<dbReference type="InterPro" id="IPR029068">
    <property type="entry name" value="Glyas_Bleomycin-R_OHBP_Dase"/>
</dbReference>
<organism evidence="3 4">
    <name type="scientific">Vanilla planifolia</name>
    <name type="common">Vanilla</name>
    <dbReference type="NCBI Taxonomy" id="51239"/>
    <lineage>
        <taxon>Eukaryota</taxon>
        <taxon>Viridiplantae</taxon>
        <taxon>Streptophyta</taxon>
        <taxon>Embryophyta</taxon>
        <taxon>Tracheophyta</taxon>
        <taxon>Spermatophyta</taxon>
        <taxon>Magnoliopsida</taxon>
        <taxon>Liliopsida</taxon>
        <taxon>Asparagales</taxon>
        <taxon>Orchidaceae</taxon>
        <taxon>Vanilloideae</taxon>
        <taxon>Vanilleae</taxon>
        <taxon>Vanilla</taxon>
    </lineage>
</organism>
<dbReference type="PROSITE" id="PS00934">
    <property type="entry name" value="GLYOXALASE_I_1"/>
    <property type="match status" value="1"/>
</dbReference>
<reference evidence="3 4" key="1">
    <citation type="journal article" date="2020" name="Nat. Food">
        <title>A phased Vanilla planifolia genome enables genetic improvement of flavour and production.</title>
        <authorList>
            <person name="Hasing T."/>
            <person name="Tang H."/>
            <person name="Brym M."/>
            <person name="Khazi F."/>
            <person name="Huang T."/>
            <person name="Chambers A.H."/>
        </authorList>
    </citation>
    <scope>NUCLEOTIDE SEQUENCE [LARGE SCALE GENOMIC DNA]</scope>
    <source>
        <tissue evidence="3">Leaf</tissue>
    </source>
</reference>
<sequence length="312" mass="34942">MGFEIVEEEAIEGADPLPIPLLNLNHVSFVVRSVARSIKFYEEVLGFVSVKRPSSFKFHGAWLYNYGIGIHLLQCNSIDDVPRKKGIINPKDNHISFQCFDIYLLKQKLKEMGIEYVTAVVEDSGIQVDQLFFHDPDGYMVEICNCENIPMIPLSSCPLKFPYIKDPILSSDYGGTGKATSFLVKVGFFTSSPRAVCALRTMVNRFSCLRLRSFADRACATNTPRWSSIWMTPSGQPSRKLIQSLNGYALPGRLLAVMGPSGRLGTNVMLSGRVVLNGRKRRLDYGVVAYVTQENVLLGTLTVRETIYYPHI</sequence>
<dbReference type="Pfam" id="PF00903">
    <property type="entry name" value="Glyoxalase"/>
    <property type="match status" value="1"/>
</dbReference>
<feature type="domain" description="VOC" evidence="2">
    <location>
        <begin position="23"/>
        <end position="146"/>
    </location>
</feature>
<name>A0A835U657_VANPL</name>
<dbReference type="SUPFAM" id="SSF54593">
    <property type="entry name" value="Glyoxalase/Bleomycin resistance protein/Dihydroxybiphenyl dioxygenase"/>
    <property type="match status" value="1"/>
</dbReference>
<dbReference type="InterPro" id="IPR004360">
    <property type="entry name" value="Glyas_Fos-R_dOase_dom"/>
</dbReference>
<dbReference type="Gene3D" id="3.10.180.10">
    <property type="entry name" value="2,3-Dihydroxybiphenyl 1,2-Dioxygenase, domain 1"/>
    <property type="match status" value="1"/>
</dbReference>